<organism evidence="1 2">
    <name type="scientific">Allacma fusca</name>
    <dbReference type="NCBI Taxonomy" id="39272"/>
    <lineage>
        <taxon>Eukaryota</taxon>
        <taxon>Metazoa</taxon>
        <taxon>Ecdysozoa</taxon>
        <taxon>Arthropoda</taxon>
        <taxon>Hexapoda</taxon>
        <taxon>Collembola</taxon>
        <taxon>Symphypleona</taxon>
        <taxon>Sminthuridae</taxon>
        <taxon>Allacma</taxon>
    </lineage>
</organism>
<evidence type="ECO:0000313" key="1">
    <source>
        <dbReference type="EMBL" id="CAG7829589.1"/>
    </source>
</evidence>
<reference evidence="1" key="1">
    <citation type="submission" date="2021-06" db="EMBL/GenBank/DDBJ databases">
        <authorList>
            <person name="Hodson N. C."/>
            <person name="Mongue J. A."/>
            <person name="Jaron S. K."/>
        </authorList>
    </citation>
    <scope>NUCLEOTIDE SEQUENCE</scope>
</reference>
<proteinExistence type="predicted"/>
<sequence length="18" mass="2172">EVKYELRFGTDNIQTTEE</sequence>
<name>A0A8J2PQL2_9HEXA</name>
<dbReference type="AlphaFoldDB" id="A0A8J2PQL2"/>
<accession>A0A8J2PQL2</accession>
<comment type="caution">
    <text evidence="1">The sequence shown here is derived from an EMBL/GenBank/DDBJ whole genome shotgun (WGS) entry which is preliminary data.</text>
</comment>
<dbReference type="EMBL" id="CAJVCH010552161">
    <property type="protein sequence ID" value="CAG7829589.1"/>
    <property type="molecule type" value="Genomic_DNA"/>
</dbReference>
<protein>
    <submittedName>
        <fullName evidence="1">Uncharacterized protein</fullName>
    </submittedName>
</protein>
<gene>
    <name evidence="1" type="ORF">AFUS01_LOCUS39448</name>
</gene>
<dbReference type="Proteomes" id="UP000708208">
    <property type="component" value="Unassembled WGS sequence"/>
</dbReference>
<evidence type="ECO:0000313" key="2">
    <source>
        <dbReference type="Proteomes" id="UP000708208"/>
    </source>
</evidence>
<keyword evidence="2" id="KW-1185">Reference proteome</keyword>
<feature type="non-terminal residue" evidence="1">
    <location>
        <position position="18"/>
    </location>
</feature>